<dbReference type="CDD" id="cd07496">
    <property type="entry name" value="Peptidases_S8_13"/>
    <property type="match status" value="1"/>
</dbReference>
<dbReference type="PROSITE" id="PS51892">
    <property type="entry name" value="SUBTILASE"/>
    <property type="match status" value="1"/>
</dbReference>
<dbReference type="PRINTS" id="PR00723">
    <property type="entry name" value="SUBTILISIN"/>
</dbReference>
<dbReference type="EMBL" id="JAEMNX010000024">
    <property type="protein sequence ID" value="MBJ7539415.1"/>
    <property type="molecule type" value="Genomic_DNA"/>
</dbReference>
<proteinExistence type="inferred from homology"/>
<evidence type="ECO:0000256" key="11">
    <source>
        <dbReference type="SAM" id="SignalP"/>
    </source>
</evidence>
<comment type="subcellular location">
    <subcellularLocation>
        <location evidence="1">Secreted</location>
    </subcellularLocation>
</comment>
<dbReference type="InterPro" id="IPR000209">
    <property type="entry name" value="Peptidase_S8/S53_dom"/>
</dbReference>
<evidence type="ECO:0000256" key="6">
    <source>
        <dbReference type="ARBA" id="ARBA00022801"/>
    </source>
</evidence>
<evidence type="ECO:0000256" key="4">
    <source>
        <dbReference type="ARBA" id="ARBA00022670"/>
    </source>
</evidence>
<feature type="active site" description="Charge relay system" evidence="9">
    <location>
        <position position="236"/>
    </location>
</feature>
<dbReference type="Pfam" id="PF00082">
    <property type="entry name" value="Peptidase_S8"/>
    <property type="match status" value="1"/>
</dbReference>
<keyword evidence="7 9" id="KW-0720">Serine protease</keyword>
<organism evidence="14 15">
    <name type="scientific">Marinomonas transparens</name>
    <dbReference type="NCBI Taxonomy" id="2795388"/>
    <lineage>
        <taxon>Bacteria</taxon>
        <taxon>Pseudomonadati</taxon>
        <taxon>Pseudomonadota</taxon>
        <taxon>Gammaproteobacteria</taxon>
        <taxon>Oceanospirillales</taxon>
        <taxon>Oceanospirillaceae</taxon>
        <taxon>Marinomonas</taxon>
    </lineage>
</organism>
<keyword evidence="15" id="KW-1185">Reference proteome</keyword>
<dbReference type="InterPro" id="IPR036852">
    <property type="entry name" value="Peptidase_S8/S53_dom_sf"/>
</dbReference>
<dbReference type="PROSITE" id="PS51257">
    <property type="entry name" value="PROKAR_LIPOPROTEIN"/>
    <property type="match status" value="1"/>
</dbReference>
<keyword evidence="3" id="KW-0964">Secreted</keyword>
<evidence type="ECO:0000256" key="1">
    <source>
        <dbReference type="ARBA" id="ARBA00004613"/>
    </source>
</evidence>
<keyword evidence="4 9" id="KW-0645">Protease</keyword>
<dbReference type="Proteomes" id="UP000628710">
    <property type="component" value="Unassembled WGS sequence"/>
</dbReference>
<dbReference type="GO" id="GO:0006508">
    <property type="term" value="P:proteolysis"/>
    <property type="evidence" value="ECO:0007669"/>
    <property type="project" value="UniProtKB-KW"/>
</dbReference>
<reference evidence="14" key="1">
    <citation type="submission" date="2020-12" db="EMBL/GenBank/DDBJ databases">
        <title>Marinomonas arctica sp. nov., a psychrotolerant bacterium isolated from the Arctic.</title>
        <authorList>
            <person name="Zhang Y."/>
        </authorList>
    </citation>
    <scope>NUCLEOTIDE SEQUENCE</scope>
    <source>
        <strain evidence="14">C1424</strain>
    </source>
</reference>
<dbReference type="FunFam" id="3.40.50.200:FF:000022">
    <property type="entry name" value="Extracellular protease"/>
    <property type="match status" value="1"/>
</dbReference>
<evidence type="ECO:0000256" key="5">
    <source>
        <dbReference type="ARBA" id="ARBA00022729"/>
    </source>
</evidence>
<feature type="domain" description="Peptidase C-terminal archaeal/bacterial" evidence="13">
    <location>
        <begin position="514"/>
        <end position="581"/>
    </location>
</feature>
<dbReference type="InterPro" id="IPR015500">
    <property type="entry name" value="Peptidase_S8_subtilisin-rel"/>
</dbReference>
<feature type="signal peptide" evidence="11">
    <location>
        <begin position="1"/>
        <end position="27"/>
    </location>
</feature>
<protein>
    <submittedName>
        <fullName evidence="14">S8 family serine peptidase</fullName>
    </submittedName>
</protein>
<accession>A0A934JNC4</accession>
<feature type="domain" description="Peptidase S8/S53" evidence="12">
    <location>
        <begin position="167"/>
        <end position="458"/>
    </location>
</feature>
<dbReference type="PANTHER" id="PTHR43806">
    <property type="entry name" value="PEPTIDASE S8"/>
    <property type="match status" value="1"/>
</dbReference>
<sequence length="594" mass="62162">MTMERTFKKVRQVSGITAAIAACSVQAVELGTSSYVNVNDPTPSRIIVKYKESQGLLGDDALFLSTQKTAQASLLSRLSEETGETLSVLRKLHTGARVIEVEQPKTPTELKALVDRFKSDSQVEYAEPDVRYQAFMVPNDSRYSDQWSLFDSNTGIDMPNAWEVSTGENVVVAVLDTGYLPHVDLVNNLLSGYDFIADTNVSVDGDGRDADAIDPGDWASAGYCNSGDNGNNSTWHGIHVAGTIAAQTNNGFGVAGVAYDSKILPVRVLGRCGGWMSDFSDAVIWAAGGSVSGVPSNSTPAQVINMSLGGNGSCGRTMQDAVDTARSLGVTVVVAAGNDNVDAVNTQPANCSGVITVAATNDQGGRASYSNYGNNIDLAAPGGDRSYGVLSTLNSGQEGAVDDSYAYYQGTSMATPHVAGVAALLYAVKPDITPTEVENILVSSAKSFSATCNQCGSGILDANAALMALQNDGGSNDGSTGSDDNNNGDTVSGSQLQNGVAIANIQLTEGENSYYTIDVPANTGSLRLRTSGGQGDVDLYVKYNAEPTFRGSDCYSAYDGNDETCTITNPNAGTYHIMLYGYRASSGVSLTATY</sequence>
<evidence type="ECO:0000256" key="9">
    <source>
        <dbReference type="PROSITE-ProRule" id="PRU01240"/>
    </source>
</evidence>
<dbReference type="SUPFAM" id="SSF52743">
    <property type="entry name" value="Subtilisin-like"/>
    <property type="match status" value="1"/>
</dbReference>
<feature type="region of interest" description="Disordered" evidence="10">
    <location>
        <begin position="471"/>
        <end position="494"/>
    </location>
</feature>
<feature type="chain" id="PRO_5037221309" evidence="11">
    <location>
        <begin position="28"/>
        <end position="594"/>
    </location>
</feature>
<evidence type="ECO:0000259" key="12">
    <source>
        <dbReference type="Pfam" id="PF00082"/>
    </source>
</evidence>
<evidence type="ECO:0000256" key="10">
    <source>
        <dbReference type="SAM" id="MobiDB-lite"/>
    </source>
</evidence>
<evidence type="ECO:0000256" key="8">
    <source>
        <dbReference type="ARBA" id="ARBA00023145"/>
    </source>
</evidence>
<dbReference type="Pfam" id="PF04151">
    <property type="entry name" value="PPC"/>
    <property type="match status" value="1"/>
</dbReference>
<dbReference type="GO" id="GO:0004252">
    <property type="term" value="F:serine-type endopeptidase activity"/>
    <property type="evidence" value="ECO:0007669"/>
    <property type="project" value="UniProtKB-UniRule"/>
</dbReference>
<dbReference type="InterPro" id="IPR007280">
    <property type="entry name" value="Peptidase_C_arc/bac"/>
</dbReference>
<keyword evidence="8" id="KW-0865">Zymogen</keyword>
<evidence type="ECO:0000259" key="13">
    <source>
        <dbReference type="Pfam" id="PF04151"/>
    </source>
</evidence>
<dbReference type="PANTHER" id="PTHR43806:SF11">
    <property type="entry name" value="CEREVISIN-RELATED"/>
    <property type="match status" value="1"/>
</dbReference>
<dbReference type="InterPro" id="IPR050131">
    <property type="entry name" value="Peptidase_S8_subtilisin-like"/>
</dbReference>
<evidence type="ECO:0000313" key="15">
    <source>
        <dbReference type="Proteomes" id="UP000628710"/>
    </source>
</evidence>
<gene>
    <name evidence="14" type="ORF">I8J31_17180</name>
</gene>
<comment type="caution">
    <text evidence="14">The sequence shown here is derived from an EMBL/GenBank/DDBJ whole genome shotgun (WGS) entry which is preliminary data.</text>
</comment>
<dbReference type="InterPro" id="IPR034176">
    <property type="entry name" value="Peptidases_S8_13"/>
</dbReference>
<dbReference type="GO" id="GO:0005576">
    <property type="term" value="C:extracellular region"/>
    <property type="evidence" value="ECO:0007669"/>
    <property type="project" value="UniProtKB-SubCell"/>
</dbReference>
<dbReference type="Gene3D" id="3.40.50.200">
    <property type="entry name" value="Peptidase S8/S53 domain"/>
    <property type="match status" value="1"/>
</dbReference>
<name>A0A934JNC4_9GAMM</name>
<feature type="active site" description="Charge relay system" evidence="9">
    <location>
        <position position="176"/>
    </location>
</feature>
<keyword evidence="5 11" id="KW-0732">Signal</keyword>
<evidence type="ECO:0000256" key="7">
    <source>
        <dbReference type="ARBA" id="ARBA00022825"/>
    </source>
</evidence>
<dbReference type="InterPro" id="IPR023828">
    <property type="entry name" value="Peptidase_S8_Ser-AS"/>
</dbReference>
<dbReference type="Gene3D" id="2.60.120.380">
    <property type="match status" value="1"/>
</dbReference>
<comment type="similarity">
    <text evidence="2 9">Belongs to the peptidase S8 family.</text>
</comment>
<evidence type="ECO:0000256" key="2">
    <source>
        <dbReference type="ARBA" id="ARBA00011073"/>
    </source>
</evidence>
<evidence type="ECO:0000313" key="14">
    <source>
        <dbReference type="EMBL" id="MBJ7539415.1"/>
    </source>
</evidence>
<dbReference type="AlphaFoldDB" id="A0A934JNC4"/>
<evidence type="ECO:0000256" key="3">
    <source>
        <dbReference type="ARBA" id="ARBA00022525"/>
    </source>
</evidence>
<dbReference type="RefSeq" id="WP_199469816.1">
    <property type="nucleotide sequence ID" value="NZ_JAEMNX010000024.1"/>
</dbReference>
<dbReference type="PROSITE" id="PS00138">
    <property type="entry name" value="SUBTILASE_SER"/>
    <property type="match status" value="1"/>
</dbReference>
<keyword evidence="6 9" id="KW-0378">Hydrolase</keyword>
<feature type="active site" description="Charge relay system" evidence="9">
    <location>
        <position position="412"/>
    </location>
</feature>